<evidence type="ECO:0000313" key="2">
    <source>
        <dbReference type="Proteomes" id="UP000094849"/>
    </source>
</evidence>
<proteinExistence type="predicted"/>
<gene>
    <name evidence="1" type="ORF">A3196_04925</name>
</gene>
<reference evidence="1 2" key="1">
    <citation type="submission" date="2016-03" db="EMBL/GenBank/DDBJ databases">
        <title>Chemosynthetic sulphur-oxidizing symbionts of marine invertebrate animals are capable of nitrogen fixation.</title>
        <authorList>
            <person name="Petersen J.M."/>
            <person name="Kemper A."/>
            <person name="Gruber-Vodicka H."/>
            <person name="Cardini U."/>
            <person name="Geest Mvander."/>
            <person name="Kleiner M."/>
            <person name="Bulgheresi S."/>
            <person name="Fussmann M."/>
            <person name="Herbold C."/>
            <person name="Seah B.K.B."/>
            <person name="Antony C.Paul."/>
            <person name="Liu D."/>
            <person name="Belitz A."/>
            <person name="Weber M."/>
        </authorList>
    </citation>
    <scope>NUCLEOTIDE SEQUENCE [LARGE SCALE GENOMIC DNA]</scope>
    <source>
        <strain evidence="1">G_D</strain>
    </source>
</reference>
<comment type="caution">
    <text evidence="1">The sequence shown here is derived from an EMBL/GenBank/DDBJ whole genome shotgun (WGS) entry which is preliminary data.</text>
</comment>
<dbReference type="Proteomes" id="UP000094849">
    <property type="component" value="Unassembled WGS sequence"/>
</dbReference>
<evidence type="ECO:0000313" key="1">
    <source>
        <dbReference type="EMBL" id="ODB96163.1"/>
    </source>
</evidence>
<dbReference type="STRING" id="1818881.A3196_04925"/>
<dbReference type="AlphaFoldDB" id="A0A1E2UN57"/>
<protein>
    <submittedName>
        <fullName evidence="1">Uncharacterized protein</fullName>
    </submittedName>
</protein>
<accession>A0A1E2UN57</accession>
<organism evidence="1 2">
    <name type="scientific">Candidatus Thiodiazotropha endoloripes</name>
    <dbReference type="NCBI Taxonomy" id="1818881"/>
    <lineage>
        <taxon>Bacteria</taxon>
        <taxon>Pseudomonadati</taxon>
        <taxon>Pseudomonadota</taxon>
        <taxon>Gammaproteobacteria</taxon>
        <taxon>Chromatiales</taxon>
        <taxon>Sedimenticolaceae</taxon>
        <taxon>Candidatus Thiodiazotropha</taxon>
    </lineage>
</organism>
<name>A0A1E2UN57_9GAMM</name>
<dbReference type="EMBL" id="LVJZ01000003">
    <property type="protein sequence ID" value="ODB96163.1"/>
    <property type="molecule type" value="Genomic_DNA"/>
</dbReference>
<sequence length="64" mass="7216">MSCCARKSAKQGARSVVWLFQMSDEQRFMALFQAQPLITISNRELGLFLRPAGRIGFNLTGPRI</sequence>
<keyword evidence="2" id="KW-1185">Reference proteome</keyword>